<dbReference type="KEGG" id="scc:Spico_0382"/>
<evidence type="ECO:0000256" key="3">
    <source>
        <dbReference type="ARBA" id="ARBA00022475"/>
    </source>
</evidence>
<dbReference type="GO" id="GO:0005886">
    <property type="term" value="C:plasma membrane"/>
    <property type="evidence" value="ECO:0007669"/>
    <property type="project" value="UniProtKB-SubCell"/>
</dbReference>
<feature type="transmembrane region" description="Helical" evidence="7">
    <location>
        <begin position="148"/>
        <end position="165"/>
    </location>
</feature>
<feature type="domain" description="ABC transmembrane type-1" evidence="8">
    <location>
        <begin position="81"/>
        <end position="268"/>
    </location>
</feature>
<dbReference type="CDD" id="cd06261">
    <property type="entry name" value="TM_PBP2"/>
    <property type="match status" value="1"/>
</dbReference>
<dbReference type="EMBL" id="CP002659">
    <property type="protein sequence ID" value="AEC01611.1"/>
    <property type="molecule type" value="Genomic_DNA"/>
</dbReference>
<evidence type="ECO:0000256" key="4">
    <source>
        <dbReference type="ARBA" id="ARBA00022692"/>
    </source>
</evidence>
<dbReference type="PANTHER" id="PTHR43744">
    <property type="entry name" value="ABC TRANSPORTER PERMEASE PROTEIN MG189-RELATED-RELATED"/>
    <property type="match status" value="1"/>
</dbReference>
<evidence type="ECO:0000256" key="1">
    <source>
        <dbReference type="ARBA" id="ARBA00004651"/>
    </source>
</evidence>
<dbReference type="InterPro" id="IPR035906">
    <property type="entry name" value="MetI-like_sf"/>
</dbReference>
<feature type="transmembrane region" description="Helical" evidence="7">
    <location>
        <begin position="119"/>
        <end position="142"/>
    </location>
</feature>
<dbReference type="RefSeq" id="WP_013739007.1">
    <property type="nucleotide sequence ID" value="NC_015436.1"/>
</dbReference>
<dbReference type="GO" id="GO:0055085">
    <property type="term" value="P:transmembrane transport"/>
    <property type="evidence" value="ECO:0007669"/>
    <property type="project" value="InterPro"/>
</dbReference>
<dbReference type="Proteomes" id="UP000007939">
    <property type="component" value="Chromosome"/>
</dbReference>
<gene>
    <name evidence="9" type="ordered locus">Spico_0382</name>
</gene>
<reference evidence="10" key="1">
    <citation type="submission" date="2011-04" db="EMBL/GenBank/DDBJ databases">
        <title>The complete genome of Spirochaeta coccoides DSM 17374.</title>
        <authorList>
            <person name="Lucas S."/>
            <person name="Copeland A."/>
            <person name="Lapidus A."/>
            <person name="Bruce D."/>
            <person name="Goodwin L."/>
            <person name="Pitluck S."/>
            <person name="Peters L."/>
            <person name="Kyrpides N."/>
            <person name="Mavromatis K."/>
            <person name="Pagani I."/>
            <person name="Ivanova N."/>
            <person name="Ovchinnikova G."/>
            <person name="Lu M."/>
            <person name="Detter J.C."/>
            <person name="Tapia R."/>
            <person name="Han C."/>
            <person name="Land M."/>
            <person name="Hauser L."/>
            <person name="Markowitz V."/>
            <person name="Cheng J.-F."/>
            <person name="Hugenholtz P."/>
            <person name="Woyke T."/>
            <person name="Wu D."/>
            <person name="Spring S."/>
            <person name="Schroeder M."/>
            <person name="Brambilla E."/>
            <person name="Klenk H.-P."/>
            <person name="Eisen J.A."/>
        </authorList>
    </citation>
    <scope>NUCLEOTIDE SEQUENCE [LARGE SCALE GENOMIC DNA]</scope>
    <source>
        <strain evidence="10">ATCC BAA-1237 / DSM 17374 / SPN1</strain>
    </source>
</reference>
<comment type="subcellular location">
    <subcellularLocation>
        <location evidence="1 7">Cell membrane</location>
        <topology evidence="1 7">Multi-pass membrane protein</topology>
    </subcellularLocation>
</comment>
<feature type="transmembrane region" description="Helical" evidence="7">
    <location>
        <begin position="194"/>
        <end position="215"/>
    </location>
</feature>
<dbReference type="HOGENOM" id="CLU_016047_1_0_12"/>
<evidence type="ECO:0000259" key="8">
    <source>
        <dbReference type="PROSITE" id="PS50928"/>
    </source>
</evidence>
<evidence type="ECO:0000256" key="5">
    <source>
        <dbReference type="ARBA" id="ARBA00022989"/>
    </source>
</evidence>
<dbReference type="STRING" id="760011.Spico_0382"/>
<dbReference type="AlphaFoldDB" id="F4GHS3"/>
<dbReference type="OrthoDB" id="356811at2"/>
<organism evidence="9 10">
    <name type="scientific">Parasphaerochaeta coccoides (strain ATCC BAA-1237 / DSM 17374 / SPN1)</name>
    <name type="common">Sphaerochaeta coccoides</name>
    <dbReference type="NCBI Taxonomy" id="760011"/>
    <lineage>
        <taxon>Bacteria</taxon>
        <taxon>Pseudomonadati</taxon>
        <taxon>Spirochaetota</taxon>
        <taxon>Spirochaetia</taxon>
        <taxon>Spirochaetales</taxon>
        <taxon>Sphaerochaetaceae</taxon>
        <taxon>Parasphaerochaeta</taxon>
    </lineage>
</organism>
<evidence type="ECO:0000256" key="7">
    <source>
        <dbReference type="RuleBase" id="RU363032"/>
    </source>
</evidence>
<keyword evidence="6 7" id="KW-0472">Membrane</keyword>
<dbReference type="InterPro" id="IPR000515">
    <property type="entry name" value="MetI-like"/>
</dbReference>
<keyword evidence="3" id="KW-1003">Cell membrane</keyword>
<dbReference type="Gene3D" id="1.10.3720.10">
    <property type="entry name" value="MetI-like"/>
    <property type="match status" value="1"/>
</dbReference>
<dbReference type="eggNOG" id="COG0395">
    <property type="taxonomic scope" value="Bacteria"/>
</dbReference>
<keyword evidence="2 7" id="KW-0813">Transport</keyword>
<accession>F4GHS3</accession>
<feature type="transmembrane region" description="Helical" evidence="7">
    <location>
        <begin position="80"/>
        <end position="107"/>
    </location>
</feature>
<evidence type="ECO:0000313" key="10">
    <source>
        <dbReference type="Proteomes" id="UP000007939"/>
    </source>
</evidence>
<name>F4GHS3_PARC1</name>
<dbReference type="SUPFAM" id="SSF161098">
    <property type="entry name" value="MetI-like"/>
    <property type="match status" value="1"/>
</dbReference>
<keyword evidence="5 7" id="KW-1133">Transmembrane helix</keyword>
<comment type="similarity">
    <text evidence="7">Belongs to the binding-protein-dependent transport system permease family.</text>
</comment>
<protein>
    <submittedName>
        <fullName evidence="9">Carbohydrate ABC transporter membrane protein 2, CUT1 family</fullName>
    </submittedName>
</protein>
<feature type="transmembrane region" description="Helical" evidence="7">
    <location>
        <begin position="20"/>
        <end position="45"/>
    </location>
</feature>
<reference evidence="9 10" key="2">
    <citation type="journal article" date="2012" name="Stand. Genomic Sci.">
        <title>Complete genome sequence of the termite hindgut bacterium Spirochaeta coccoides type strain (SPN1(T)), reclassification in the genus Sphaerochaeta as Sphaerochaeta coccoides comb. nov. and emendations of the family Spirochaetaceae and the genus Sphaerochaeta.</title>
        <authorList>
            <person name="Abt B."/>
            <person name="Han C."/>
            <person name="Scheuner C."/>
            <person name="Lu M."/>
            <person name="Lapidus A."/>
            <person name="Nolan M."/>
            <person name="Lucas S."/>
            <person name="Hammon N."/>
            <person name="Deshpande S."/>
            <person name="Cheng J.F."/>
            <person name="Tapia R."/>
            <person name="Goodwin L.A."/>
            <person name="Pitluck S."/>
            <person name="Liolios K."/>
            <person name="Pagani I."/>
            <person name="Ivanova N."/>
            <person name="Mavromatis K."/>
            <person name="Mikhailova N."/>
            <person name="Huntemann M."/>
            <person name="Pati A."/>
            <person name="Chen A."/>
            <person name="Palaniappan K."/>
            <person name="Land M."/>
            <person name="Hauser L."/>
            <person name="Brambilla E.M."/>
            <person name="Rohde M."/>
            <person name="Spring S."/>
            <person name="Gronow S."/>
            <person name="Goker M."/>
            <person name="Woyke T."/>
            <person name="Bristow J."/>
            <person name="Eisen J.A."/>
            <person name="Markowitz V."/>
            <person name="Hugenholtz P."/>
            <person name="Kyrpides N.C."/>
            <person name="Klenk H.P."/>
            <person name="Detter J.C."/>
        </authorList>
    </citation>
    <scope>NUCLEOTIDE SEQUENCE [LARGE SCALE GENOMIC DNA]</scope>
    <source>
        <strain evidence="10">ATCC BAA-1237 / DSM 17374 / SPN1</strain>
    </source>
</reference>
<sequence length="301" mass="34327">MKTITLQVKPDKGTRTFTLLGYFVMTIITIICFIPFWLIVVASISDEHMVLAEGFKLWPALISFAAYRSIFQGFDSLMKSYLVTILITVIGTVFSLLLTSMTGYVLIRQDFRKRNMVSFFIYFTTLFSGGVIPTYILFVKYLNLKNSLWALILPCLLSPWNIFLMRNFMKSIPYSLIDASKIDGANDWQIYEKVILPLSKAGLATVGLFIALTYWNDWYHASLYITKESLYPLQYLLYRMLSNAEYMKQAAAAGIFLDTVTLPSETLKMATALVVTGPILFLYPFVQRYFIKGIMIGSVKG</sequence>
<feature type="transmembrane region" description="Helical" evidence="7">
    <location>
        <begin position="267"/>
        <end position="286"/>
    </location>
</feature>
<keyword evidence="4 7" id="KW-0812">Transmembrane</keyword>
<proteinExistence type="inferred from homology"/>
<dbReference type="PANTHER" id="PTHR43744:SF9">
    <property type="entry name" value="POLYGALACTURONAN_RHAMNOGALACTURONAN TRANSPORT SYSTEM PERMEASE PROTEIN YTCP"/>
    <property type="match status" value="1"/>
</dbReference>
<evidence type="ECO:0000313" key="9">
    <source>
        <dbReference type="EMBL" id="AEC01611.1"/>
    </source>
</evidence>
<dbReference type="Pfam" id="PF00528">
    <property type="entry name" value="BPD_transp_1"/>
    <property type="match status" value="1"/>
</dbReference>
<dbReference type="PROSITE" id="PS50928">
    <property type="entry name" value="ABC_TM1"/>
    <property type="match status" value="1"/>
</dbReference>
<evidence type="ECO:0000256" key="6">
    <source>
        <dbReference type="ARBA" id="ARBA00023136"/>
    </source>
</evidence>
<keyword evidence="10" id="KW-1185">Reference proteome</keyword>
<evidence type="ECO:0000256" key="2">
    <source>
        <dbReference type="ARBA" id="ARBA00022448"/>
    </source>
</evidence>